<dbReference type="GO" id="GO:0006891">
    <property type="term" value="P:intra-Golgi vesicle-mediated transport"/>
    <property type="evidence" value="ECO:0007669"/>
    <property type="project" value="InterPro"/>
</dbReference>
<keyword evidence="9 12" id="KW-0472">Membrane</keyword>
<evidence type="ECO:0000256" key="5">
    <source>
        <dbReference type="ARBA" id="ARBA00022692"/>
    </source>
</evidence>
<sequence length="680" mass="78451">MANLRSVLKCWIEFNLPSLQKSLDQTATETAQRQDEAEKGKKILIELTKEWRKNTEDDIRSKCSPVIKAFQKEIDSLNKRSKAAESSFLHLYRNILEIPDPVPALKKADVIQKQLEKTKDLELENQKLRETLDEYHNEFAEVKNQEVTLNKMKEKIKEYEEKMEIKLKEMLTEKEKILKQEFEDREQQLLDSKLNVAKKLGDSEARIKYLTEELDKSRQEIFDLKSKHEDEVMGRVSEINMLEMDLERANQNILSAEKYSDSLKTQMTSENNQLNISTGGSNEADVELIKSLEYQLSAKERELSQLMEEVHHLQATNSRNKDNYQNEIATLELNLEERNMFIGNLEERLEKQNDYDETKREISVLKMIEFGSTENQEQHQNEAKPLEKLLMEKNKNLLSECTLLKVNNADLTVKYEELQKNTAETYRTVKTQKELITLLEGDLLNIRGLPSAVFRGEGVGAPSTNTIAQSSETELMSKAIQGLDIDGEEDTILDKQTSDSLLPIIASQRERFRTRNIELEAQSRHQQQQIVALQNEADTVRKDNVKLYEKIKFLQSYPTKGSTSVGIEDDSVKRYSSQYEQGIDPFSVFSKKEKQQRYVNLSAPEKVTLNMGRFILSNKIARTLVFFYTIMLHLLVFIVLYKFAFYETSCPLNGGGVLQSGLSRRQAKPPMPGFQPGQPS</sequence>
<evidence type="ECO:0000256" key="7">
    <source>
        <dbReference type="ARBA" id="ARBA00023034"/>
    </source>
</evidence>
<accession>A0A7M5VG38</accession>
<evidence type="ECO:0000313" key="15">
    <source>
        <dbReference type="EnsemblMetazoa" id="CLYHEMP010382.1"/>
    </source>
</evidence>
<keyword evidence="4" id="KW-0813">Transport</keyword>
<evidence type="ECO:0000256" key="12">
    <source>
        <dbReference type="SAM" id="Phobius"/>
    </source>
</evidence>
<dbReference type="GeneID" id="136801125"/>
<name>A0A7M5VG38_9CNID</name>
<keyword evidence="8 10" id="KW-0175">Coiled coil</keyword>
<keyword evidence="5 12" id="KW-0812">Transmembrane</keyword>
<evidence type="ECO:0000256" key="4">
    <source>
        <dbReference type="ARBA" id="ARBA00022448"/>
    </source>
</evidence>
<feature type="transmembrane region" description="Helical" evidence="12">
    <location>
        <begin position="625"/>
        <end position="644"/>
    </location>
</feature>
<proteinExistence type="inferred from homology"/>
<dbReference type="AlphaFoldDB" id="A0A7M5VG38"/>
<evidence type="ECO:0000256" key="10">
    <source>
        <dbReference type="SAM" id="Coils"/>
    </source>
</evidence>
<evidence type="ECO:0000259" key="13">
    <source>
        <dbReference type="Pfam" id="PF08172"/>
    </source>
</evidence>
<dbReference type="PANTHER" id="PTHR14043">
    <property type="entry name" value="CCAAT DISPLACEMENT PROTEIN-RELATED"/>
    <property type="match status" value="1"/>
</dbReference>
<dbReference type="InterPro" id="IPR012955">
    <property type="entry name" value="CASP_C"/>
</dbReference>
<evidence type="ECO:0000313" key="16">
    <source>
        <dbReference type="Proteomes" id="UP000594262"/>
    </source>
</evidence>
<evidence type="ECO:0000256" key="11">
    <source>
        <dbReference type="SAM" id="MobiDB-lite"/>
    </source>
</evidence>
<evidence type="ECO:0000259" key="14">
    <source>
        <dbReference type="Pfam" id="PF25398"/>
    </source>
</evidence>
<feature type="coiled-coil region" evidence="10">
    <location>
        <begin position="111"/>
        <end position="259"/>
    </location>
</feature>
<keyword evidence="7" id="KW-0333">Golgi apparatus</keyword>
<protein>
    <recommendedName>
        <fullName evidence="3">Protein CASP</fullName>
    </recommendedName>
</protein>
<dbReference type="PANTHER" id="PTHR14043:SF17">
    <property type="entry name" value="PROTEIN CASP"/>
    <property type="match status" value="1"/>
</dbReference>
<evidence type="ECO:0000256" key="2">
    <source>
        <dbReference type="ARBA" id="ARBA00006415"/>
    </source>
</evidence>
<dbReference type="GO" id="GO:0000139">
    <property type="term" value="C:Golgi membrane"/>
    <property type="evidence" value="ECO:0007669"/>
    <property type="project" value="UniProtKB-SubCell"/>
</dbReference>
<dbReference type="OrthoDB" id="10257567at2759"/>
<feature type="domain" description="CASP C-terminal" evidence="13">
    <location>
        <begin position="417"/>
        <end position="644"/>
    </location>
</feature>
<feature type="coiled-coil region" evidence="10">
    <location>
        <begin position="516"/>
        <end position="550"/>
    </location>
</feature>
<dbReference type="InterPro" id="IPR057476">
    <property type="entry name" value="Cux_N"/>
</dbReference>
<feature type="coiled-coil region" evidence="10">
    <location>
        <begin position="289"/>
        <end position="316"/>
    </location>
</feature>
<dbReference type="Proteomes" id="UP000594262">
    <property type="component" value="Unplaced"/>
</dbReference>
<comment type="subcellular location">
    <subcellularLocation>
        <location evidence="1">Golgi apparatus membrane</location>
        <topology evidence="1">Single-pass type IV membrane protein</topology>
    </subcellularLocation>
</comment>
<dbReference type="RefSeq" id="XP_066913848.1">
    <property type="nucleotide sequence ID" value="XM_067057747.1"/>
</dbReference>
<organism evidence="15 16">
    <name type="scientific">Clytia hemisphaerica</name>
    <dbReference type="NCBI Taxonomy" id="252671"/>
    <lineage>
        <taxon>Eukaryota</taxon>
        <taxon>Metazoa</taxon>
        <taxon>Cnidaria</taxon>
        <taxon>Hydrozoa</taxon>
        <taxon>Hydroidolina</taxon>
        <taxon>Leptothecata</taxon>
        <taxon>Obeliida</taxon>
        <taxon>Clytiidae</taxon>
        <taxon>Clytia</taxon>
    </lineage>
</organism>
<keyword evidence="6 12" id="KW-1133">Transmembrane helix</keyword>
<reference evidence="15" key="1">
    <citation type="submission" date="2021-01" db="UniProtKB">
        <authorList>
            <consortium name="EnsemblMetazoa"/>
        </authorList>
    </citation>
    <scope>IDENTIFICATION</scope>
</reference>
<evidence type="ECO:0000256" key="6">
    <source>
        <dbReference type="ARBA" id="ARBA00022989"/>
    </source>
</evidence>
<keyword evidence="16" id="KW-1185">Reference proteome</keyword>
<comment type="similarity">
    <text evidence="2">Belongs to the CASP family.</text>
</comment>
<evidence type="ECO:0000256" key="3">
    <source>
        <dbReference type="ARBA" id="ARBA00018691"/>
    </source>
</evidence>
<feature type="domain" description="Cux N-terminal" evidence="14">
    <location>
        <begin position="3"/>
        <end position="108"/>
    </location>
</feature>
<feature type="region of interest" description="Disordered" evidence="11">
    <location>
        <begin position="661"/>
        <end position="680"/>
    </location>
</feature>
<feature type="compositionally biased region" description="Pro residues" evidence="11">
    <location>
        <begin position="669"/>
        <end position="680"/>
    </location>
</feature>
<evidence type="ECO:0000256" key="8">
    <source>
        <dbReference type="ARBA" id="ARBA00023054"/>
    </source>
</evidence>
<dbReference type="EnsemblMetazoa" id="CLYHEMT010382.1">
    <property type="protein sequence ID" value="CLYHEMP010382.1"/>
    <property type="gene ID" value="CLYHEMG010382"/>
</dbReference>
<dbReference type="Pfam" id="PF25398">
    <property type="entry name" value="CUX1_N"/>
    <property type="match status" value="1"/>
</dbReference>
<dbReference type="Pfam" id="PF08172">
    <property type="entry name" value="CASP_C"/>
    <property type="match status" value="1"/>
</dbReference>
<evidence type="ECO:0000256" key="9">
    <source>
        <dbReference type="ARBA" id="ARBA00023136"/>
    </source>
</evidence>
<evidence type="ECO:0000256" key="1">
    <source>
        <dbReference type="ARBA" id="ARBA00004409"/>
    </source>
</evidence>